<name>A0A377CXV9_ECOLX</name>
<evidence type="ECO:0000313" key="2">
    <source>
        <dbReference type="EMBL" id="STM08895.1"/>
    </source>
</evidence>
<organism evidence="2 3">
    <name type="scientific">Escherichia coli</name>
    <dbReference type="NCBI Taxonomy" id="562"/>
    <lineage>
        <taxon>Bacteria</taxon>
        <taxon>Pseudomonadati</taxon>
        <taxon>Pseudomonadota</taxon>
        <taxon>Gammaproteobacteria</taxon>
        <taxon>Enterobacterales</taxon>
        <taxon>Enterobacteriaceae</taxon>
        <taxon>Escherichia</taxon>
    </lineage>
</organism>
<evidence type="ECO:0000259" key="1">
    <source>
        <dbReference type="PROSITE" id="PS51702"/>
    </source>
</evidence>
<dbReference type="Gene3D" id="1.10.10.10">
    <property type="entry name" value="Winged helix-like DNA-binding domain superfamily/Winged helix DNA-binding domain"/>
    <property type="match status" value="1"/>
</dbReference>
<sequence length="284" mass="31731">MYVIAKELIGAPGMPATTKGIRQALQRYVQGKSCCSRRRSGSKATEYSIDCLPEVTQQALRERYALQLMTQKVDESPVPVVTKARRSPDVVDAVEAYRGSPQLMVERLNALTEKQRQVAEARIAIVSEVLKFAQQPGFSCARAIRFIVDRLSRSQLDERIVAMVETANAKKGNSRVLSEITLKRWIAAFNKAQNAAERLLLLAPGKRQEIKAEDINWLPEFLAQYRQSNGRPMTEAYEDLLLNGSTGTLMSLICSISCRLMTPIRRAMKKTAGSGETKRPGDRQ</sequence>
<accession>A0A377CXV9</accession>
<reference evidence="2 3" key="1">
    <citation type="submission" date="2018-06" db="EMBL/GenBank/DDBJ databases">
        <authorList>
            <consortium name="Pathogen Informatics"/>
            <person name="Doyle S."/>
        </authorList>
    </citation>
    <scope>NUCLEOTIDE SEQUENCE [LARGE SCALE GENOMIC DNA]</scope>
    <source>
        <strain evidence="2 3">NCTC7922</strain>
    </source>
</reference>
<dbReference type="InterPro" id="IPR009061">
    <property type="entry name" value="DNA-bd_dom_put_sf"/>
</dbReference>
<gene>
    <name evidence="2" type="ORF">NCTC7922_00417</name>
</gene>
<dbReference type="InterPro" id="IPR003314">
    <property type="entry name" value="Mu-type_HTH"/>
</dbReference>
<dbReference type="SUPFAM" id="SSF46955">
    <property type="entry name" value="Putative DNA-binding domain"/>
    <property type="match status" value="1"/>
</dbReference>
<proteinExistence type="predicted"/>
<evidence type="ECO:0000313" key="3">
    <source>
        <dbReference type="Proteomes" id="UP000254174"/>
    </source>
</evidence>
<dbReference type="InterPro" id="IPR036388">
    <property type="entry name" value="WH-like_DNA-bd_sf"/>
</dbReference>
<feature type="domain" description="HTH Mu-type" evidence="1">
    <location>
        <begin position="1"/>
        <end position="68"/>
    </location>
</feature>
<dbReference type="EMBL" id="UGFC01000004">
    <property type="protein sequence ID" value="STM08895.1"/>
    <property type="molecule type" value="Genomic_DNA"/>
</dbReference>
<dbReference type="Proteomes" id="UP000254174">
    <property type="component" value="Unassembled WGS sequence"/>
</dbReference>
<dbReference type="GO" id="GO:0003677">
    <property type="term" value="F:DNA binding"/>
    <property type="evidence" value="ECO:0007669"/>
    <property type="project" value="InterPro"/>
</dbReference>
<dbReference type="AlphaFoldDB" id="A0A377CXV9"/>
<dbReference type="PROSITE" id="PS51702">
    <property type="entry name" value="HTH_MU"/>
    <property type="match status" value="1"/>
</dbReference>
<dbReference type="Pfam" id="PF02316">
    <property type="entry name" value="HTH_Tnp_Mu_1"/>
    <property type="match status" value="1"/>
</dbReference>
<protein>
    <submittedName>
        <fullName evidence="2">Phage transposase</fullName>
    </submittedName>
</protein>